<reference evidence="1 2" key="1">
    <citation type="submission" date="2023-03" db="EMBL/GenBank/DDBJ databases">
        <title>Bacillus Genome Sequencing.</title>
        <authorList>
            <person name="Dunlap C."/>
        </authorList>
    </citation>
    <scope>NUCLEOTIDE SEQUENCE [LARGE SCALE GENOMIC DNA]</scope>
    <source>
        <strain evidence="1 2">B-41290</strain>
    </source>
</reference>
<name>A0AAW9N4N5_9BACI</name>
<organism evidence="1 2">
    <name type="scientific">Peribacillus castrilensis</name>
    <dbReference type="NCBI Taxonomy" id="2897690"/>
    <lineage>
        <taxon>Bacteria</taxon>
        <taxon>Bacillati</taxon>
        <taxon>Bacillota</taxon>
        <taxon>Bacilli</taxon>
        <taxon>Bacillales</taxon>
        <taxon>Bacillaceae</taxon>
        <taxon>Peribacillus</taxon>
    </lineage>
</organism>
<sequence>MTGRNIERVKLLQARGIKSADEKSIHVSGNPFKLSNYREKNPGI</sequence>
<dbReference type="AlphaFoldDB" id="A0AAW9N4N5"/>
<evidence type="ECO:0000313" key="2">
    <source>
        <dbReference type="Proteomes" id="UP001307168"/>
    </source>
</evidence>
<comment type="caution">
    <text evidence="1">The sequence shown here is derived from an EMBL/GenBank/DDBJ whole genome shotgun (WGS) entry which is preliminary data.</text>
</comment>
<gene>
    <name evidence="1" type="ORF">P4706_02005</name>
</gene>
<proteinExistence type="predicted"/>
<evidence type="ECO:0000313" key="1">
    <source>
        <dbReference type="EMBL" id="MEC0271856.1"/>
    </source>
</evidence>
<accession>A0AAW9N4N5</accession>
<keyword evidence="2" id="KW-1185">Reference proteome</keyword>
<dbReference type="EMBL" id="JARNBH010000002">
    <property type="protein sequence ID" value="MEC0271856.1"/>
    <property type="molecule type" value="Genomic_DNA"/>
</dbReference>
<protein>
    <submittedName>
        <fullName evidence="1">Uncharacterized protein</fullName>
    </submittedName>
</protein>
<dbReference type="Proteomes" id="UP001307168">
    <property type="component" value="Unassembled WGS sequence"/>
</dbReference>
<dbReference type="RefSeq" id="WP_367405993.1">
    <property type="nucleotide sequence ID" value="NZ_JARNBH010000002.1"/>
</dbReference>